<dbReference type="Gene3D" id="2.20.70.10">
    <property type="match status" value="3"/>
</dbReference>
<evidence type="ECO:0000256" key="2">
    <source>
        <dbReference type="ARBA" id="ARBA00022833"/>
    </source>
</evidence>
<feature type="compositionally biased region" description="Acidic residues" evidence="4">
    <location>
        <begin position="978"/>
        <end position="993"/>
    </location>
</feature>
<feature type="region of interest" description="Disordered" evidence="4">
    <location>
        <begin position="1648"/>
        <end position="1678"/>
    </location>
</feature>
<dbReference type="InterPro" id="IPR001849">
    <property type="entry name" value="PH_domain"/>
</dbReference>
<dbReference type="SUPFAM" id="SSF50729">
    <property type="entry name" value="PH domain-like"/>
    <property type="match status" value="1"/>
</dbReference>
<dbReference type="InterPro" id="IPR036020">
    <property type="entry name" value="WW_dom_sf"/>
</dbReference>
<dbReference type="Proteomes" id="UP001165065">
    <property type="component" value="Unassembled WGS sequence"/>
</dbReference>
<keyword evidence="9" id="KW-1185">Reference proteome</keyword>
<evidence type="ECO:0000259" key="5">
    <source>
        <dbReference type="PROSITE" id="PS50003"/>
    </source>
</evidence>
<evidence type="ECO:0000259" key="7">
    <source>
        <dbReference type="PROSITE" id="PS50023"/>
    </source>
</evidence>
<dbReference type="Pfam" id="PF00412">
    <property type="entry name" value="LIM"/>
    <property type="match status" value="5"/>
</dbReference>
<dbReference type="GO" id="GO:0046872">
    <property type="term" value="F:metal ion binding"/>
    <property type="evidence" value="ECO:0007669"/>
    <property type="project" value="UniProtKB-KW"/>
</dbReference>
<dbReference type="EMBL" id="BRYA01000133">
    <property type="protein sequence ID" value="GMI40638.1"/>
    <property type="molecule type" value="Genomic_DNA"/>
</dbReference>
<dbReference type="InterPro" id="IPR036691">
    <property type="entry name" value="Endo/exonu/phosph_ase_sf"/>
</dbReference>
<feature type="domain" description="PH" evidence="5">
    <location>
        <begin position="1976"/>
        <end position="2091"/>
    </location>
</feature>
<protein>
    <submittedName>
        <fullName evidence="8">Uncharacterized protein</fullName>
    </submittedName>
</protein>
<feature type="region of interest" description="Disordered" evidence="4">
    <location>
        <begin position="1599"/>
        <end position="1628"/>
    </location>
</feature>
<reference evidence="9" key="1">
    <citation type="journal article" date="2023" name="Commun. Biol.">
        <title>Genome analysis of Parmales, the sister group of diatoms, reveals the evolutionary specialization of diatoms from phago-mixotrophs to photoautotrophs.</title>
        <authorList>
            <person name="Ban H."/>
            <person name="Sato S."/>
            <person name="Yoshikawa S."/>
            <person name="Yamada K."/>
            <person name="Nakamura Y."/>
            <person name="Ichinomiya M."/>
            <person name="Sato N."/>
            <person name="Blanc-Mathieu R."/>
            <person name="Endo H."/>
            <person name="Kuwata A."/>
            <person name="Ogata H."/>
        </authorList>
    </citation>
    <scope>NUCLEOTIDE SEQUENCE [LARGE SCALE GENOMIC DNA]</scope>
</reference>
<dbReference type="PROSITE" id="PS50020">
    <property type="entry name" value="WW_DOMAIN_2"/>
    <property type="match status" value="3"/>
</dbReference>
<feature type="compositionally biased region" description="Basic and acidic residues" evidence="4">
    <location>
        <begin position="704"/>
        <end position="719"/>
    </location>
</feature>
<feature type="compositionally biased region" description="Polar residues" evidence="4">
    <location>
        <begin position="799"/>
        <end position="813"/>
    </location>
</feature>
<dbReference type="InterPro" id="IPR011993">
    <property type="entry name" value="PH-like_dom_sf"/>
</dbReference>
<dbReference type="CDD" id="cd08368">
    <property type="entry name" value="LIM"/>
    <property type="match status" value="3"/>
</dbReference>
<dbReference type="SMART" id="SM00128">
    <property type="entry name" value="IPPc"/>
    <property type="match status" value="1"/>
</dbReference>
<dbReference type="InterPro" id="IPR000300">
    <property type="entry name" value="IPPc"/>
</dbReference>
<dbReference type="SUPFAM" id="SSF51045">
    <property type="entry name" value="WW domain"/>
    <property type="match status" value="2"/>
</dbReference>
<dbReference type="InterPro" id="IPR001202">
    <property type="entry name" value="WW_dom"/>
</dbReference>
<feature type="domain" description="LIM zinc-binding" evidence="7">
    <location>
        <begin position="1508"/>
        <end position="1574"/>
    </location>
</feature>
<dbReference type="GO" id="GO:0004439">
    <property type="term" value="F:phosphatidylinositol-4,5-bisphosphate 5-phosphatase activity"/>
    <property type="evidence" value="ECO:0007669"/>
    <property type="project" value="TreeGrafter"/>
</dbReference>
<feature type="domain" description="WW" evidence="6">
    <location>
        <begin position="1687"/>
        <end position="1714"/>
    </location>
</feature>
<dbReference type="InterPro" id="IPR001781">
    <property type="entry name" value="Znf_LIM"/>
</dbReference>
<feature type="compositionally biased region" description="Basic and acidic residues" evidence="4">
    <location>
        <begin position="1875"/>
        <end position="1889"/>
    </location>
</feature>
<evidence type="ECO:0000256" key="4">
    <source>
        <dbReference type="SAM" id="MobiDB-lite"/>
    </source>
</evidence>
<dbReference type="PANTHER" id="PTHR11200">
    <property type="entry name" value="INOSITOL 5-PHOSPHATASE"/>
    <property type="match status" value="1"/>
</dbReference>
<feature type="compositionally biased region" description="Low complexity" evidence="4">
    <location>
        <begin position="1971"/>
        <end position="1980"/>
    </location>
</feature>
<dbReference type="PROSITE" id="PS50003">
    <property type="entry name" value="PH_DOMAIN"/>
    <property type="match status" value="1"/>
</dbReference>
<feature type="compositionally biased region" description="Low complexity" evidence="4">
    <location>
        <begin position="1655"/>
        <end position="1667"/>
    </location>
</feature>
<dbReference type="SUPFAM" id="SSF57716">
    <property type="entry name" value="Glucocorticoid receptor-like (DNA-binding domain)"/>
    <property type="match status" value="6"/>
</dbReference>
<feature type="region of interest" description="Disordered" evidence="4">
    <location>
        <begin position="778"/>
        <end position="822"/>
    </location>
</feature>
<dbReference type="SMART" id="SM00233">
    <property type="entry name" value="PH"/>
    <property type="match status" value="1"/>
</dbReference>
<feature type="domain" description="LIM zinc-binding" evidence="7">
    <location>
        <begin position="1245"/>
        <end position="1308"/>
    </location>
</feature>
<feature type="domain" description="WW" evidence="6">
    <location>
        <begin position="1794"/>
        <end position="1828"/>
    </location>
</feature>
<feature type="domain" description="LIM zinc-binding" evidence="7">
    <location>
        <begin position="1375"/>
        <end position="1440"/>
    </location>
</feature>
<evidence type="ECO:0000259" key="6">
    <source>
        <dbReference type="PROSITE" id="PS50020"/>
    </source>
</evidence>
<proteinExistence type="predicted"/>
<feature type="region of interest" description="Disordered" evidence="4">
    <location>
        <begin position="1838"/>
        <end position="1982"/>
    </location>
</feature>
<dbReference type="OrthoDB" id="62798at2759"/>
<feature type="compositionally biased region" description="Acidic residues" evidence="4">
    <location>
        <begin position="785"/>
        <end position="797"/>
    </location>
</feature>
<organism evidence="8 9">
    <name type="scientific">Triparma columacea</name>
    <dbReference type="NCBI Taxonomy" id="722753"/>
    <lineage>
        <taxon>Eukaryota</taxon>
        <taxon>Sar</taxon>
        <taxon>Stramenopiles</taxon>
        <taxon>Ochrophyta</taxon>
        <taxon>Bolidophyceae</taxon>
        <taxon>Parmales</taxon>
        <taxon>Triparmaceae</taxon>
        <taxon>Triparma</taxon>
    </lineage>
</organism>
<comment type="caution">
    <text evidence="8">The sequence shown here is derived from an EMBL/GenBank/DDBJ whole genome shotgun (WGS) entry which is preliminary data.</text>
</comment>
<dbReference type="PROSITE" id="PS50023">
    <property type="entry name" value="LIM_DOMAIN_2"/>
    <property type="match status" value="5"/>
</dbReference>
<feature type="compositionally biased region" description="Low complexity" evidence="4">
    <location>
        <begin position="692"/>
        <end position="703"/>
    </location>
</feature>
<dbReference type="Gene3D" id="2.10.110.10">
    <property type="entry name" value="Cysteine Rich Protein"/>
    <property type="match status" value="8"/>
</dbReference>
<dbReference type="InterPro" id="IPR046985">
    <property type="entry name" value="IP5"/>
</dbReference>
<accession>A0A9W7G9P3</accession>
<evidence type="ECO:0000313" key="8">
    <source>
        <dbReference type="EMBL" id="GMI40638.1"/>
    </source>
</evidence>
<evidence type="ECO:0000256" key="3">
    <source>
        <dbReference type="PROSITE-ProRule" id="PRU00125"/>
    </source>
</evidence>
<keyword evidence="1 3" id="KW-0479">Metal-binding</keyword>
<dbReference type="Pfam" id="PF22669">
    <property type="entry name" value="Exo_endo_phos2"/>
    <property type="match status" value="1"/>
</dbReference>
<keyword evidence="2 3" id="KW-0862">Zinc</keyword>
<keyword evidence="3" id="KW-0440">LIM domain</keyword>
<dbReference type="Gene3D" id="2.30.29.30">
    <property type="entry name" value="Pleckstrin-homology domain (PH domain)/Phosphotyrosine-binding domain (PTB)"/>
    <property type="match status" value="1"/>
</dbReference>
<feature type="domain" description="WW" evidence="6">
    <location>
        <begin position="1737"/>
        <end position="1765"/>
    </location>
</feature>
<dbReference type="Gene3D" id="3.60.10.10">
    <property type="entry name" value="Endonuclease/exonuclease/phosphatase"/>
    <property type="match status" value="1"/>
</dbReference>
<feature type="region of interest" description="Disordered" evidence="4">
    <location>
        <begin position="692"/>
        <end position="719"/>
    </location>
</feature>
<dbReference type="SMART" id="SM00456">
    <property type="entry name" value="WW"/>
    <property type="match status" value="3"/>
</dbReference>
<dbReference type="GO" id="GO:0046856">
    <property type="term" value="P:phosphatidylinositol dephosphorylation"/>
    <property type="evidence" value="ECO:0007669"/>
    <property type="project" value="InterPro"/>
</dbReference>
<dbReference type="CDD" id="cd00201">
    <property type="entry name" value="WW"/>
    <property type="match status" value="2"/>
</dbReference>
<name>A0A9W7G9P3_9STRA</name>
<dbReference type="PANTHER" id="PTHR11200:SF291">
    <property type="entry name" value="INOSITOL 5-PHOSPHATASE"/>
    <property type="match status" value="1"/>
</dbReference>
<evidence type="ECO:0000313" key="9">
    <source>
        <dbReference type="Proteomes" id="UP001165065"/>
    </source>
</evidence>
<dbReference type="SUPFAM" id="SSF56219">
    <property type="entry name" value="DNase I-like"/>
    <property type="match status" value="1"/>
</dbReference>
<feature type="compositionally biased region" description="Low complexity" evidence="4">
    <location>
        <begin position="1848"/>
        <end position="1857"/>
    </location>
</feature>
<sequence>MFLKYTANDWCSHLKDENFLCMKRNRYGTPQRRKAYLHPEKDVLVLQRVGQETAKRYPLSAIYRICWSEQNTSELTMLFNAMAKSESSEDDVKLPHEAMLQLSFRNRVEREMFSNAIHLCNPKIVFASDCHSMHEVHKHTLQFKCSSLNALGMASEAVVLLNCDKFTIQFGDEATSPIASISDIDIDPQNALPKRVDISYPTKMVEGKSVGLTILSQHEGNQKSKNMVMLSLSFASPYLKQRFLGRVRAMQKGFKGTDSEETLPLPSGETLNILTATWNVGEKGPPDNLEDWAPAGAHDIYAIGMQECDKKRKWFKALQDHLCGEHARNKLRSRLNAENKIQSMNASKAYTNSSTSGRSEYVLLSVNSLWGIHLVLIVRSDLKQRIKHLSSSTEATGIAHILGNKGGVATGLVIDRTTSLAFVNCHLAARVTRLHTRQENYEEIVRGLHIDGAAHSSKPISKIDFLHQFDHVFWFGDLNYRIDQGHHGTEKEFKKTVKLALNEDARYKLQNFDQLRKQMGAKRVMCDFEEGAINFAPTYRMNKGKPGYNNKKHQNPSYCDRVLWRSLPGAAPQLYQTIYSSSTTLNQSDHRPVQAAFAMNTREPFIARTPITSDGAIHGPDMVILSVTNLKYTVADDPSNPKAKRTVKFDGYAGPCVVSFYSTIFQDGYSSAPADIKNPAIAASFKKKMSKASKSVGSGSESETSFRKTEAPDERPTWSWDNRDLEDMFPVMSDCEWIATQSITAVVRRGTYADAPIIGQCEIPLSTAFQELIRVEQEGNKNENDQELLDDDDDDGDGFSSTVNGRSSRGQTNADDDEQANDSEVAGVKFRSNVLKHGKFIGNLSGRVEMTFVPGINPDEDEAEVADKLITLKRNILGLREKRVERIAVAKEAPAAETVVKIKVKKDKILHEEEKKVDEIATHTVEEEHKDPPPETCILCGDNDDKAKTLEDPLVEEPTLLRIGGKAKMHTDSRNDSDNEDDEDDAGEDEEALGPEVWLDGGEVVARSGKRWDKEDFVCQQTNENLLNCDFILKDDEPYSRVGYLQKFALDTLCAHCLKQCKKTQNCLNALGFKWHAEHLKCAHSGNALPISEQFLVKNKLPYQEEAYLELFHTCPKCLDIVPIGANTAGGVSALNQIWHRDCFNCDSCGKEFPDGKFFSKENKDDGRGKMPFCEDCYKSNFMPRCMACKDHVLLEVDEVIQACGGYWHPEHFKCAGTGALLGDEYISHDGLPYSVDGYFEKFGEKCTKCGEVMKEEIVHVLGQKWHPGCFVCTSSGAPIPKNEDGRYVYFAHDLMPYCEEEYAKLFGETCARCKQAIVHGGVEALGEHWHDTCLTCQSCTRVLTELAKGKPIYQGPEDGMPYCSACYGRKHGDVCAACRFPINPGEVPVEALGKVFHKQHFCCVKCHKGLYDENNNPLEFFPHENYPFCRDCYLDWVCMRCLGCGSPIRPEDDVLTLQDGKGNNSVYHRSCHRCFITDKVFEETDTIYLNDGVPYSEVAYKEVFAEFMCSGCGDGIIGPRQVALEKSWHPGCINCCSCEKALATNEIFIRQEPGMEGGKWPCCQEHMMCKFADLSENGRKKLKGDVWSNWQERQSKARSLNEEKRIARDSMLKERSASESSRSEAVRSTLASPFAGFERQMREAMGIKTRRGSSETGASSIATSSAGGDGGGKKGDAELDREAKSWVELKDNLGYVYYWNTFTDNTTYDKPEGFGEGGEVLGVVKKTVRARDGSVWSVLTDPNGAGDYYENTSTRQTQWEPPEDIVIEEDEDERKIRKERVKSMDAKERASVIERASEWSVLTDDTSGSTYFENGKMGITTWDKPEDLGLLEEIKELEDGRREESMFSEVSEVSNSTDATPGPPIGAPPADGGDEGKGEGEVGGKGEEAGTEQWDTDSTPGPPPPPQGSLSRGEGENGDEEAPPPPEETPPPPKLKESEVKEVLNTNNPRRPSKLKIIHSEQWSSHPDINSSSNSMHKSGYLKKKGSGSSLFGRRNWNTRYFVITGNSLGYWKSDKDFKSNQSPIKGSQMDLTKCLVEAVDTDKYKGMFLFEIKTWNKKLNTYDEKELRLLATSDEERQGWMKGINLASQQGAGDEFQC</sequence>
<dbReference type="SMART" id="SM00132">
    <property type="entry name" value="LIM"/>
    <property type="match status" value="8"/>
</dbReference>
<gene>
    <name evidence="8" type="ORF">TrCOL_g10018</name>
</gene>
<dbReference type="Pfam" id="PF00169">
    <property type="entry name" value="PH"/>
    <property type="match status" value="1"/>
</dbReference>
<feature type="domain" description="LIM zinc-binding" evidence="7">
    <location>
        <begin position="1113"/>
        <end position="1184"/>
    </location>
</feature>
<evidence type="ECO:0000256" key="1">
    <source>
        <dbReference type="ARBA" id="ARBA00022723"/>
    </source>
</evidence>
<feature type="compositionally biased region" description="Pro residues" evidence="4">
    <location>
        <begin position="1924"/>
        <end position="1934"/>
    </location>
</feature>
<dbReference type="PROSITE" id="PS01159">
    <property type="entry name" value="WW_DOMAIN_1"/>
    <property type="match status" value="3"/>
</dbReference>
<feature type="domain" description="LIM zinc-binding" evidence="7">
    <location>
        <begin position="1309"/>
        <end position="1374"/>
    </location>
</feature>
<feature type="compositionally biased region" description="Basic and acidic residues" evidence="4">
    <location>
        <begin position="1599"/>
        <end position="1626"/>
    </location>
</feature>
<feature type="region of interest" description="Disordered" evidence="4">
    <location>
        <begin position="959"/>
        <end position="998"/>
    </location>
</feature>
<dbReference type="PROSITE" id="PS00478">
    <property type="entry name" value="LIM_DOMAIN_1"/>
    <property type="match status" value="4"/>
</dbReference>